<dbReference type="InterPro" id="IPR036595">
    <property type="entry name" value="A-macroglobulin_rcpt-bd_sf"/>
</dbReference>
<dbReference type="InterPro" id="IPR011626">
    <property type="entry name" value="Alpha-macroglobulin_TED"/>
</dbReference>
<dbReference type="SMART" id="SM01360">
    <property type="entry name" value="A2M"/>
    <property type="match status" value="1"/>
</dbReference>
<dbReference type="SUPFAM" id="SSF48239">
    <property type="entry name" value="Terpenoid cyclases/Protein prenyltransferases"/>
    <property type="match status" value="2"/>
</dbReference>
<dbReference type="Gene3D" id="2.60.40.690">
    <property type="entry name" value="Alpha-macroglobulin, receptor-binding domain"/>
    <property type="match status" value="2"/>
</dbReference>
<feature type="signal peptide" evidence="10">
    <location>
        <begin position="1"/>
        <end position="21"/>
    </location>
</feature>
<dbReference type="Gene3D" id="1.50.10.20">
    <property type="match status" value="2"/>
</dbReference>
<accession>A0A974CDS8</accession>
<dbReference type="Pfam" id="PF01835">
    <property type="entry name" value="MG2"/>
    <property type="match status" value="1"/>
</dbReference>
<sequence>MLLRLLHVGLLLLQLSGTPEAKLQYAVIFPAEMVSPHSEQACVHLEGANGESKIQLTLQMAKSNTTVIEKTSEQKSYFRCVSFEVPPPSEENEEVATMQVSIQSGGETISNSSKVLVKKARTSIFVQTDKAIYKPGQTVRFRVVSLKENLQPEESQVPTIELQDPGKNRIGQWLNVSLQQGIAELSLPLSSEPPLGEYSIHVKNTVHVFSVEEYGKDKPNHISNAIVLYSYNSTFISTVLPRFEVTLQLPKVVVVVTGQFPVKICARYTYGKPVQGTYKVDVCRKHYSYRRAFGNDKGRDLCADFSGKLDQSGCSTFDVKSSNYNLLSSEWQMNIEGAGWITEDGTGIQISATDKSQISYDLTSVTFLDADDTYKPGIPYIGTVKVVDASDTPIPKHPVYLIDTDGIVNMTLMTDKNGLAPFKLDNTADWKATVSLTAKTQVKEPLMQYQYGMMFPRHGLAMLRLNRFYSRSKSFLKLHSQNGEFLCEGQQEVQVEYLIKRTELGEEAKHLELHYLVMGTAMAVSKGAIKESDVLEVPINNDGEVLRGEVSIKLKLSVDVSPTLRVLTYVLLPGGEMVADAAKFKLQKCFRNKVSVGFSPDEVLPGSDVSLQVQAAAGSLCGLRVVDKSVVLMKPDQELTADKIRGLFPVNDFGNYDYRIQEAEDHCPFRPFLPWRPFNRISRSIIYPPWHMPEEADVYGLFKKVQLKIITSADIKKPVVCQHYDFLRPGLPGLPGPTGDRMIAFASPGISAAGSIPNQLPEAESAAVEIIRTYFPETWIWELASVGESGTAELHRAVPDTITDWNAGAFCMGPSGFGISSPTSLRVFQPFFVELTLPYSVVRGESFALKATVFNYLKQCIKVQTALEPSQELEEEPCPDCQYSSCICAEESKTFYWNVKASNLGEVNVTVKTVALDTQDLCNNEIPIVPKQGRSDTVIKPLLVQPGGVLEEKAHSSLLCCQAGDDHPKTEEISLKVPENILKDSERAYVTVLGDLMGTAMQNLDRLLAMPYGCGEQNMVLFAPNIFILQYLEKTHQLSPEIQSKAKRFLESGLQRQLTYKRDDGSYSAFGQSDKEGNTWLTAFVVKSFSKARPYIFIDESHLKHSFTWLKNNQHESGWFQSVGRLFNNAMKGGIDDETSLSAYVTMALLEAGLSVQDPMVEGALSWLRKAAKDVSSIYTQALLAYTFTLSGDTELREMLLAKLDEKAVKSEGQLHWERKPAAAPSDLPYWYQAPSAEVELTSYVLLTLLSGLKKDLGKASEIVNWLSKQQNPYGGFSSTQDTVVALQALAKYAEATFTDKGDVTVTVSSKTGFHQQFHVDQNNRLLLQKSSLSDIPGDYSLSASGSGCVYVQSVLRYNIPPPRSDATFSVQVKTLPDKCPQDLLKFMTLGITVKYTGTREKSNMAVIECKMLSGFIPSKGSIRDLEKSKAIKRSEIQTDMVTLYLDELGHEPLHLAFTVEQDIVVKNLKPATVKVYDYYETGEEAVAEREFAVNLRDLPPANKFVKRPRKFKKKKFAGVEKNGRRHQKRVPASNNGRQKTANSPITSLRHENQNGPNCARAKKLSAGAHFREEPEDTEDGAGELRCATLHEYDKKKVGGYKKLKFWDQKAKHYILFVDTLCGLSIWSVNREKLLEGVIRHTILEYSSAHMTDTMVEDALSCLRKAAKKVSSIYTQALLAYTFTLSNDTELREMLLTKLDEKAVRKGKDTVVALEALAKYAEATFTDKGDVTVTVSSKTGFHQQFHVDHTNRLLLQKSSLSDIPGDYSLSASGSGCVYVQVRGHSPSYCSSICYIPSLIQPLVIVPQTVLRYNIPPPRSDATFSVQVETQPIKCPKDPMKQLCIDIYIQYTGSREKSNMALVEVKLLSGFIPLKNSVKKLVNSNTIKRSEIQSDIVTLYLNELGRDRVHLSFLVVEDIKVKNLKPATVKVYDYYETAEYAVTEYNSPCSSGKNMIQI</sequence>
<evidence type="ECO:0000259" key="13">
    <source>
        <dbReference type="SMART" id="SM01361"/>
    </source>
</evidence>
<dbReference type="CDD" id="cd02897">
    <property type="entry name" value="A2M_2"/>
    <property type="match status" value="1"/>
</dbReference>
<dbReference type="InterPro" id="IPR014756">
    <property type="entry name" value="Ig_E-set"/>
</dbReference>
<dbReference type="SMART" id="SM01419">
    <property type="entry name" value="Thiol-ester_cl"/>
    <property type="match status" value="1"/>
</dbReference>
<dbReference type="Pfam" id="PF00207">
    <property type="entry name" value="A2M"/>
    <property type="match status" value="1"/>
</dbReference>
<dbReference type="Gene3D" id="2.60.40.1930">
    <property type="match status" value="2"/>
</dbReference>
<reference evidence="15" key="1">
    <citation type="journal article" date="2016" name="Nature">
        <title>Genome evolution in the allotetraploid frog Xenopus laevis.</title>
        <authorList>
            <person name="Session A.M."/>
            <person name="Uno Y."/>
            <person name="Kwon T."/>
            <person name="Chapman J.A."/>
            <person name="Toyoda A."/>
            <person name="Takahashi S."/>
            <person name="Fukui A."/>
            <person name="Hikosaka A."/>
            <person name="Suzuki A."/>
            <person name="Kondo M."/>
            <person name="van Heeringen S.J."/>
            <person name="Quigley I."/>
            <person name="Heinz S."/>
            <person name="Ogino H."/>
            <person name="Ochi H."/>
            <person name="Hellsten U."/>
            <person name="Lyons J.B."/>
            <person name="Simakov O."/>
            <person name="Putnam N."/>
            <person name="Stites J."/>
            <person name="Kuroki Y."/>
            <person name="Tanaka T."/>
            <person name="Michiue T."/>
            <person name="Watanabe M."/>
            <person name="Bogdanovic O."/>
            <person name="Lister R."/>
            <person name="Georgiou G."/>
            <person name="Paranjpe S.S."/>
            <person name="van Kruijsbergen I."/>
            <person name="Shu S."/>
            <person name="Carlson J."/>
            <person name="Kinoshita T."/>
            <person name="Ohta Y."/>
            <person name="Mawaribuchi S."/>
            <person name="Jenkins J."/>
            <person name="Grimwood J."/>
            <person name="Schmutz J."/>
            <person name="Mitros T."/>
            <person name="Mozaffari S.V."/>
            <person name="Suzuki Y."/>
            <person name="Haramoto Y."/>
            <person name="Yamamoto T.S."/>
            <person name="Takagi C."/>
            <person name="Heald R."/>
            <person name="Miller K."/>
            <person name="Haudenschild C."/>
            <person name="Kitzman J."/>
            <person name="Nakayama T."/>
            <person name="Izutsu Y."/>
            <person name="Robert J."/>
            <person name="Fortriede J."/>
            <person name="Burns K."/>
            <person name="Lotay V."/>
            <person name="Karimi K."/>
            <person name="Yasuoka Y."/>
            <person name="Dichmann D.S."/>
            <person name="Flajnik M.F."/>
            <person name="Houston D.W."/>
            <person name="Shendure J."/>
            <person name="DuPasquier L."/>
            <person name="Vize P.D."/>
            <person name="Zorn A.M."/>
            <person name="Ito M."/>
            <person name="Marcotte E.M."/>
            <person name="Wallingford J.B."/>
            <person name="Ito Y."/>
            <person name="Asashima M."/>
            <person name="Ueno N."/>
            <person name="Matsuda Y."/>
            <person name="Veenstra G.J."/>
            <person name="Fujiyama A."/>
            <person name="Harland R.M."/>
            <person name="Taira M."/>
            <person name="Rokhsar D.S."/>
        </authorList>
    </citation>
    <scope>NUCLEOTIDE SEQUENCE [LARGE SCALE GENOMIC DNA]</scope>
    <source>
        <strain evidence="15">J</strain>
    </source>
</reference>
<dbReference type="PROSITE" id="PS00477">
    <property type="entry name" value="ALPHA_2_MACROGLOBULIN"/>
    <property type="match status" value="1"/>
</dbReference>
<evidence type="ECO:0000256" key="2">
    <source>
        <dbReference type="ARBA" id="ARBA00010952"/>
    </source>
</evidence>
<evidence type="ECO:0000256" key="4">
    <source>
        <dbReference type="ARBA" id="ARBA00022690"/>
    </source>
</evidence>
<name>A0A974CDS8_XENLA</name>
<dbReference type="InterPro" id="IPR050473">
    <property type="entry name" value="A2M/Complement_sys"/>
</dbReference>
<dbReference type="Gene3D" id="2.20.130.20">
    <property type="match status" value="1"/>
</dbReference>
<feature type="domain" description="Alpha-2-macroglobulin" evidence="12">
    <location>
        <begin position="778"/>
        <end position="867"/>
    </location>
</feature>
<evidence type="ECO:0000256" key="10">
    <source>
        <dbReference type="SAM" id="SignalP"/>
    </source>
</evidence>
<dbReference type="InterPro" id="IPR009048">
    <property type="entry name" value="A-macroglobulin_rcpt-bd"/>
</dbReference>
<evidence type="ECO:0000256" key="3">
    <source>
        <dbReference type="ARBA" id="ARBA00022525"/>
    </source>
</evidence>
<dbReference type="InterPro" id="IPR011625">
    <property type="entry name" value="A2M_N_BRD"/>
</dbReference>
<dbReference type="Gene3D" id="2.60.40.1940">
    <property type="match status" value="1"/>
</dbReference>
<keyword evidence="7" id="KW-1015">Disulfide bond</keyword>
<dbReference type="InterPro" id="IPR008930">
    <property type="entry name" value="Terpenoid_cyclase/PrenylTrfase"/>
</dbReference>
<dbReference type="SMART" id="SM01361">
    <property type="entry name" value="A2M_recep"/>
    <property type="match status" value="2"/>
</dbReference>
<feature type="domain" description="Alpha-2-macroglobulin bait region" evidence="11">
    <location>
        <begin position="476"/>
        <end position="633"/>
    </location>
</feature>
<evidence type="ECO:0000256" key="5">
    <source>
        <dbReference type="ARBA" id="ARBA00022729"/>
    </source>
</evidence>
<dbReference type="FunFam" id="1.50.10.20:FF:000001">
    <property type="entry name" value="CD109 isoform 1"/>
    <property type="match status" value="1"/>
</dbReference>
<dbReference type="InterPro" id="IPR001599">
    <property type="entry name" value="Macroglobln_a2"/>
</dbReference>
<keyword evidence="3" id="KW-0964">Secreted</keyword>
<dbReference type="Pfam" id="PF17789">
    <property type="entry name" value="MG4"/>
    <property type="match status" value="1"/>
</dbReference>
<comment type="similarity">
    <text evidence="2">Belongs to the protease inhibitor I39 (alpha-2-macroglobulin) family.</text>
</comment>
<dbReference type="PANTHER" id="PTHR11412">
    <property type="entry name" value="MACROGLOBULIN / COMPLEMENT"/>
    <property type="match status" value="1"/>
</dbReference>
<dbReference type="Pfam" id="PF07703">
    <property type="entry name" value="A2M_BRD"/>
    <property type="match status" value="1"/>
</dbReference>
<organism evidence="14 15">
    <name type="scientific">Xenopus laevis</name>
    <name type="common">African clawed frog</name>
    <dbReference type="NCBI Taxonomy" id="8355"/>
    <lineage>
        <taxon>Eukaryota</taxon>
        <taxon>Metazoa</taxon>
        <taxon>Chordata</taxon>
        <taxon>Craniata</taxon>
        <taxon>Vertebrata</taxon>
        <taxon>Euteleostomi</taxon>
        <taxon>Amphibia</taxon>
        <taxon>Batrachia</taxon>
        <taxon>Anura</taxon>
        <taxon>Pipoidea</taxon>
        <taxon>Pipidae</taxon>
        <taxon>Xenopodinae</taxon>
        <taxon>Xenopus</taxon>
        <taxon>Xenopus</taxon>
    </lineage>
</organism>
<evidence type="ECO:0000259" key="12">
    <source>
        <dbReference type="SMART" id="SM01360"/>
    </source>
</evidence>
<gene>
    <name evidence="14" type="ORF">XELAEV_18034311mg</name>
</gene>
<dbReference type="SUPFAM" id="SSF81296">
    <property type="entry name" value="E set domains"/>
    <property type="match status" value="1"/>
</dbReference>
<dbReference type="InterPro" id="IPR019742">
    <property type="entry name" value="MacrogloblnA2_CS"/>
</dbReference>
<dbReference type="Proteomes" id="UP000694892">
    <property type="component" value="Chromosome 7L"/>
</dbReference>
<proteinExistence type="inferred from homology"/>
<dbReference type="InterPro" id="IPR013783">
    <property type="entry name" value="Ig-like_fold"/>
</dbReference>
<dbReference type="InterPro" id="IPR041555">
    <property type="entry name" value="MG3"/>
</dbReference>
<dbReference type="SMART" id="SM01359">
    <property type="entry name" value="A2M_N_2"/>
    <property type="match status" value="1"/>
</dbReference>
<keyword evidence="6" id="KW-0722">Serine protease inhibitor</keyword>
<evidence type="ECO:0000313" key="15">
    <source>
        <dbReference type="Proteomes" id="UP000694892"/>
    </source>
</evidence>
<keyword evidence="5 10" id="KW-0732">Signal</keyword>
<evidence type="ECO:0000313" key="14">
    <source>
        <dbReference type="EMBL" id="OCT71332.1"/>
    </source>
</evidence>
<evidence type="ECO:0000259" key="11">
    <source>
        <dbReference type="SMART" id="SM01359"/>
    </source>
</evidence>
<feature type="chain" id="PRO_5037837223" description="Alpha-2-macroglobulin-like protein 1" evidence="10">
    <location>
        <begin position="22"/>
        <end position="1957"/>
    </location>
</feature>
<dbReference type="Pfam" id="PF17791">
    <property type="entry name" value="MG3"/>
    <property type="match status" value="1"/>
</dbReference>
<evidence type="ECO:0000256" key="7">
    <source>
        <dbReference type="ARBA" id="ARBA00023157"/>
    </source>
</evidence>
<dbReference type="InterPro" id="IPR047565">
    <property type="entry name" value="Alpha-macroglob_thiol-ester_cl"/>
</dbReference>
<feature type="domain" description="Alpha-macroglobulin receptor-binding" evidence="13">
    <location>
        <begin position="1857"/>
        <end position="1944"/>
    </location>
</feature>
<feature type="compositionally biased region" description="Polar residues" evidence="9">
    <location>
        <begin position="1533"/>
        <end position="1547"/>
    </location>
</feature>
<protein>
    <recommendedName>
        <fullName evidence="16">Alpha-2-macroglobulin-like protein 1</fullName>
    </recommendedName>
</protein>
<evidence type="ECO:0000256" key="1">
    <source>
        <dbReference type="ARBA" id="ARBA00004613"/>
    </source>
</evidence>
<dbReference type="InterPro" id="IPR041813">
    <property type="entry name" value="A2M_TED"/>
</dbReference>
<dbReference type="Gene3D" id="2.60.120.1540">
    <property type="match status" value="1"/>
</dbReference>
<keyword evidence="8" id="KW-0325">Glycoprotein</keyword>
<dbReference type="InterPro" id="IPR002890">
    <property type="entry name" value="MG2"/>
</dbReference>
<comment type="subcellular location">
    <subcellularLocation>
        <location evidence="1">Secreted</location>
    </subcellularLocation>
</comment>
<feature type="region of interest" description="Disordered" evidence="9">
    <location>
        <begin position="1521"/>
        <end position="1557"/>
    </location>
</feature>
<dbReference type="FunFam" id="2.60.40.1930:FF:000001">
    <property type="entry name" value="CD109 isoform 3"/>
    <property type="match status" value="1"/>
</dbReference>
<dbReference type="SUPFAM" id="SSF49410">
    <property type="entry name" value="Alpha-macroglobulin receptor domain"/>
    <property type="match status" value="2"/>
</dbReference>
<dbReference type="Gene3D" id="6.20.50.160">
    <property type="match status" value="1"/>
</dbReference>
<keyword evidence="4" id="KW-0646">Protease inhibitor</keyword>
<dbReference type="GO" id="GO:0005615">
    <property type="term" value="C:extracellular space"/>
    <property type="evidence" value="ECO:0007669"/>
    <property type="project" value="InterPro"/>
</dbReference>
<evidence type="ECO:0000256" key="6">
    <source>
        <dbReference type="ARBA" id="ARBA00022900"/>
    </source>
</evidence>
<dbReference type="PANTHER" id="PTHR11412:SF182">
    <property type="entry name" value="ALPHA-2-MACROGLOBULIN-LIKE PROTEIN 1"/>
    <property type="match status" value="1"/>
</dbReference>
<evidence type="ECO:0008006" key="16">
    <source>
        <dbReference type="Google" id="ProtNLM"/>
    </source>
</evidence>
<dbReference type="EMBL" id="CM004478">
    <property type="protein sequence ID" value="OCT71332.1"/>
    <property type="molecule type" value="Genomic_DNA"/>
</dbReference>
<dbReference type="InterPro" id="IPR040839">
    <property type="entry name" value="MG4"/>
</dbReference>
<evidence type="ECO:0000256" key="8">
    <source>
        <dbReference type="ARBA" id="ARBA00023180"/>
    </source>
</evidence>
<dbReference type="Gene3D" id="2.60.40.10">
    <property type="entry name" value="Immunoglobulins"/>
    <property type="match status" value="2"/>
</dbReference>
<evidence type="ECO:0000256" key="9">
    <source>
        <dbReference type="SAM" id="MobiDB-lite"/>
    </source>
</evidence>
<dbReference type="Pfam" id="PF07678">
    <property type="entry name" value="TED_complement"/>
    <property type="match status" value="2"/>
</dbReference>
<dbReference type="Pfam" id="PF07677">
    <property type="entry name" value="A2M_recep"/>
    <property type="match status" value="2"/>
</dbReference>
<feature type="domain" description="Alpha-macroglobulin receptor-binding" evidence="13">
    <location>
        <begin position="1403"/>
        <end position="1490"/>
    </location>
</feature>
<dbReference type="GO" id="GO:0004867">
    <property type="term" value="F:serine-type endopeptidase inhibitor activity"/>
    <property type="evidence" value="ECO:0007669"/>
    <property type="project" value="UniProtKB-KW"/>
</dbReference>